<protein>
    <submittedName>
        <fullName evidence="1">Uncharacterized protein</fullName>
    </submittedName>
</protein>
<sequence length="172" mass="20004">MGQNILKQEIGENAPDFYEQKVYANASSVLVQFQVPLKFAALNSNYYYGASIELISKSLTLDPIFNSDSVSNGLDYLSFYRPTKSDHRSIEDILHKINSPYKSMRKIWRALIDQHERLTVIEKENYYEIESLSQHQSSRFKLMKGSGETLNRSHRHLKSQTMKEMGYVEIKK</sequence>
<organism evidence="1 2">
    <name type="scientific">Flagellimonas yonaguniensis</name>
    <dbReference type="NCBI Taxonomy" id="3031325"/>
    <lineage>
        <taxon>Bacteria</taxon>
        <taxon>Pseudomonadati</taxon>
        <taxon>Bacteroidota</taxon>
        <taxon>Flavobacteriia</taxon>
        <taxon>Flavobacteriales</taxon>
        <taxon>Flavobacteriaceae</taxon>
        <taxon>Flagellimonas</taxon>
    </lineage>
</organism>
<keyword evidence="2" id="KW-1185">Reference proteome</keyword>
<name>A0ABT5XWU0_9FLAO</name>
<evidence type="ECO:0000313" key="2">
    <source>
        <dbReference type="Proteomes" id="UP001221366"/>
    </source>
</evidence>
<evidence type="ECO:0000313" key="1">
    <source>
        <dbReference type="EMBL" id="MDF0715653.1"/>
    </source>
</evidence>
<proteinExistence type="predicted"/>
<dbReference type="Proteomes" id="UP001221366">
    <property type="component" value="Unassembled WGS sequence"/>
</dbReference>
<comment type="caution">
    <text evidence="1">The sequence shown here is derived from an EMBL/GenBank/DDBJ whole genome shotgun (WGS) entry which is preliminary data.</text>
</comment>
<reference evidence="1 2" key="1">
    <citation type="submission" date="2023-03" db="EMBL/GenBank/DDBJ databases">
        <title>Muricauda XX sp. nov. and Muricauda XXX sp. nov., two novel species isolated from Okinawa Trough.</title>
        <authorList>
            <person name="Cao W."/>
            <person name="Deng X."/>
        </authorList>
    </citation>
    <scope>NUCLEOTIDE SEQUENCE [LARGE SCALE GENOMIC DNA]</scope>
    <source>
        <strain evidence="1 2">334s03</strain>
    </source>
</reference>
<gene>
    <name evidence="1" type="ORF">PY092_05800</name>
</gene>
<accession>A0ABT5XWU0</accession>
<dbReference type="EMBL" id="JARFVB010000002">
    <property type="protein sequence ID" value="MDF0715653.1"/>
    <property type="molecule type" value="Genomic_DNA"/>
</dbReference>